<feature type="compositionally biased region" description="Polar residues" evidence="1">
    <location>
        <begin position="86"/>
        <end position="103"/>
    </location>
</feature>
<feature type="compositionally biased region" description="Low complexity" evidence="1">
    <location>
        <begin position="104"/>
        <end position="129"/>
    </location>
</feature>
<feature type="region of interest" description="Disordered" evidence="1">
    <location>
        <begin position="1"/>
        <end position="27"/>
    </location>
</feature>
<gene>
    <name evidence="3" type="ORF">KFL_000080030</name>
</gene>
<dbReference type="EMBL" id="DF236957">
    <property type="protein sequence ID" value="GAQ78099.1"/>
    <property type="molecule type" value="Genomic_DNA"/>
</dbReference>
<dbReference type="FunFam" id="2.40.100.10:FF:000086">
    <property type="entry name" value="Predicted protein"/>
    <property type="match status" value="1"/>
</dbReference>
<dbReference type="Pfam" id="PF00160">
    <property type="entry name" value="Pro_isomerase"/>
    <property type="match status" value="1"/>
</dbReference>
<keyword evidence="3" id="KW-0413">Isomerase</keyword>
<evidence type="ECO:0000313" key="3">
    <source>
        <dbReference type="EMBL" id="GAQ78099.1"/>
    </source>
</evidence>
<proteinExistence type="predicted"/>
<organism evidence="3 4">
    <name type="scientific">Klebsormidium nitens</name>
    <name type="common">Green alga</name>
    <name type="synonym">Ulothrix nitens</name>
    <dbReference type="NCBI Taxonomy" id="105231"/>
    <lineage>
        <taxon>Eukaryota</taxon>
        <taxon>Viridiplantae</taxon>
        <taxon>Streptophyta</taxon>
        <taxon>Klebsormidiophyceae</taxon>
        <taxon>Klebsormidiales</taxon>
        <taxon>Klebsormidiaceae</taxon>
        <taxon>Klebsormidium</taxon>
    </lineage>
</organism>
<dbReference type="Gene3D" id="3.50.4.10">
    <property type="entry name" value="Hepatocyte Growth Factor"/>
    <property type="match status" value="1"/>
</dbReference>
<feature type="region of interest" description="Disordered" evidence="1">
    <location>
        <begin position="85"/>
        <end position="129"/>
    </location>
</feature>
<dbReference type="OrthoDB" id="532384at2759"/>
<dbReference type="SUPFAM" id="SSF50891">
    <property type="entry name" value="Cyclophilin-like"/>
    <property type="match status" value="1"/>
</dbReference>
<evidence type="ECO:0000259" key="2">
    <source>
        <dbReference type="Pfam" id="PF00160"/>
    </source>
</evidence>
<dbReference type="OMA" id="SEWKHEY"/>
<dbReference type="PANTHER" id="PTHR46873:SF1">
    <property type="entry name" value="EXPRESSED PROTEIN"/>
    <property type="match status" value="1"/>
</dbReference>
<evidence type="ECO:0000256" key="1">
    <source>
        <dbReference type="SAM" id="MobiDB-lite"/>
    </source>
</evidence>
<feature type="domain" description="PPIase cyclophilin-type" evidence="2">
    <location>
        <begin position="225"/>
        <end position="377"/>
    </location>
</feature>
<protein>
    <submittedName>
        <fullName evidence="3">Peptidyl-prolyl cis-trans isomerases</fullName>
    </submittedName>
</protein>
<dbReference type="STRING" id="105231.A0A1Y1HLQ7"/>
<dbReference type="PANTHER" id="PTHR46873">
    <property type="entry name" value="EXPRESSED PROTEIN"/>
    <property type="match status" value="1"/>
</dbReference>
<reference evidence="3 4" key="1">
    <citation type="journal article" date="2014" name="Nat. Commun.">
        <title>Klebsormidium flaccidum genome reveals primary factors for plant terrestrial adaptation.</title>
        <authorList>
            <person name="Hori K."/>
            <person name="Maruyama F."/>
            <person name="Fujisawa T."/>
            <person name="Togashi T."/>
            <person name="Yamamoto N."/>
            <person name="Seo M."/>
            <person name="Sato S."/>
            <person name="Yamada T."/>
            <person name="Mori H."/>
            <person name="Tajima N."/>
            <person name="Moriyama T."/>
            <person name="Ikeuchi M."/>
            <person name="Watanabe M."/>
            <person name="Wada H."/>
            <person name="Kobayashi K."/>
            <person name="Saito M."/>
            <person name="Masuda T."/>
            <person name="Sasaki-Sekimoto Y."/>
            <person name="Mashiguchi K."/>
            <person name="Awai K."/>
            <person name="Shimojima M."/>
            <person name="Masuda S."/>
            <person name="Iwai M."/>
            <person name="Nobusawa T."/>
            <person name="Narise T."/>
            <person name="Kondo S."/>
            <person name="Saito H."/>
            <person name="Sato R."/>
            <person name="Murakawa M."/>
            <person name="Ihara Y."/>
            <person name="Oshima-Yamada Y."/>
            <person name="Ohtaka K."/>
            <person name="Satoh M."/>
            <person name="Sonobe K."/>
            <person name="Ishii M."/>
            <person name="Ohtani R."/>
            <person name="Kanamori-Sato M."/>
            <person name="Honoki R."/>
            <person name="Miyazaki D."/>
            <person name="Mochizuki H."/>
            <person name="Umetsu J."/>
            <person name="Higashi K."/>
            <person name="Shibata D."/>
            <person name="Kamiya Y."/>
            <person name="Sato N."/>
            <person name="Nakamura Y."/>
            <person name="Tabata S."/>
            <person name="Ida S."/>
            <person name="Kurokawa K."/>
            <person name="Ohta H."/>
        </authorList>
    </citation>
    <scope>NUCLEOTIDE SEQUENCE [LARGE SCALE GENOMIC DNA]</scope>
    <source>
        <strain evidence="3 4">NIES-2285</strain>
    </source>
</reference>
<dbReference type="GO" id="GO:0003755">
    <property type="term" value="F:peptidyl-prolyl cis-trans isomerase activity"/>
    <property type="evidence" value="ECO:0007669"/>
    <property type="project" value="InterPro"/>
</dbReference>
<accession>A0A1Y1HLQ7</accession>
<name>A0A1Y1HLQ7_KLENI</name>
<dbReference type="AlphaFoldDB" id="A0A1Y1HLQ7"/>
<dbReference type="Proteomes" id="UP000054558">
    <property type="component" value="Unassembled WGS sequence"/>
</dbReference>
<dbReference type="Gene3D" id="2.40.100.10">
    <property type="entry name" value="Cyclophilin-like"/>
    <property type="match status" value="1"/>
</dbReference>
<dbReference type="InterPro" id="IPR002130">
    <property type="entry name" value="Cyclophilin-type_PPIase_dom"/>
</dbReference>
<evidence type="ECO:0000313" key="4">
    <source>
        <dbReference type="Proteomes" id="UP000054558"/>
    </source>
</evidence>
<sequence length="392" mass="41862">MAGLQVAPLLRSRRRPPRPDLSGGSASGSWCCKLAILAVLAFLALLTTFESTRAFSTMIRRPAESSGALDATIGKIGASIGEHVTSLETTTGKTEASVSEQAMSTEEVQSSSRQETSTSESSSGSGSCRGIESWELWGPATLAGDKNKQASAEACCGSCREMCKTKGLCHCDSWVYCGNEAECKEHFQECWLKKQQDELKPDIRLGAGKVPWTSGMIYATGMGVVALETAHGKIRIQLAPDLAPRTVDYVRSVLALKFCSGCQFYRAEGLGAGWSKDGKRTEAPPGPPYALLQGSLQADGLAFEEIPMEGATVAVRGTVCLIGGGPEFFISVGDHVEWDTAHTVFGHVIPEDMPVVDTLVALPTRKDVWGQTEVQVLESPVQFALKRAVPVS</sequence>
<dbReference type="InterPro" id="IPR029000">
    <property type="entry name" value="Cyclophilin-like_dom_sf"/>
</dbReference>
<keyword evidence="4" id="KW-1185">Reference proteome</keyword>